<protein>
    <submittedName>
        <fullName evidence="2">Uncharacterized protein</fullName>
    </submittedName>
</protein>
<evidence type="ECO:0000256" key="1">
    <source>
        <dbReference type="SAM" id="Phobius"/>
    </source>
</evidence>
<evidence type="ECO:0000313" key="2">
    <source>
        <dbReference type="EMBL" id="GEO08853.1"/>
    </source>
</evidence>
<comment type="caution">
    <text evidence="2">The sequence shown here is derived from an EMBL/GenBank/DDBJ whole genome shotgun (WGS) entry which is preliminary data.</text>
</comment>
<keyword evidence="1" id="KW-0472">Membrane</keyword>
<proteinExistence type="predicted"/>
<name>A0A512BA78_9BACT</name>
<organism evidence="2 3">
    <name type="scientific">Segetibacter aerophilus</name>
    <dbReference type="NCBI Taxonomy" id="670293"/>
    <lineage>
        <taxon>Bacteria</taxon>
        <taxon>Pseudomonadati</taxon>
        <taxon>Bacteroidota</taxon>
        <taxon>Chitinophagia</taxon>
        <taxon>Chitinophagales</taxon>
        <taxon>Chitinophagaceae</taxon>
        <taxon>Segetibacter</taxon>
    </lineage>
</organism>
<feature type="transmembrane region" description="Helical" evidence="1">
    <location>
        <begin position="203"/>
        <end position="232"/>
    </location>
</feature>
<dbReference type="RefSeq" id="WP_147202917.1">
    <property type="nucleotide sequence ID" value="NZ_BJYT01000004.1"/>
</dbReference>
<accession>A0A512BA78</accession>
<dbReference type="EMBL" id="BJYT01000004">
    <property type="protein sequence ID" value="GEO08853.1"/>
    <property type="molecule type" value="Genomic_DNA"/>
</dbReference>
<reference evidence="2 3" key="1">
    <citation type="submission" date="2019-07" db="EMBL/GenBank/DDBJ databases">
        <title>Whole genome shotgun sequence of Segetibacter aerophilus NBRC 106135.</title>
        <authorList>
            <person name="Hosoyama A."/>
            <person name="Uohara A."/>
            <person name="Ohji S."/>
            <person name="Ichikawa N."/>
        </authorList>
    </citation>
    <scope>NUCLEOTIDE SEQUENCE [LARGE SCALE GENOMIC DNA]</scope>
    <source>
        <strain evidence="2 3">NBRC 106135</strain>
    </source>
</reference>
<keyword evidence="3" id="KW-1185">Reference proteome</keyword>
<sequence length="426" mass="49638">MMNVQDGLTLLFDTREDKLQDLIQLLNKLSENIEANDLMPFGKMKKIHFARWVMMDATHDVDGNPIPAHLLFESDYDGDEAEHINEMLDVGLPGFIKIFRTCKGFPEKENVTREEVLVFINSHNAPKTGLFIGAWGRSVEQIKQEKELYYAVEDYLDANREALITKSPLEIRNKVREYVWSKDEFAWSKVPPGKRSFKQNFQYYGYLAFLVCCAIILLPFLLIMVITALIMLRRREMKEPATDHHLDKSKVSLLQKHEKFNLQNQFSAVGNIKPGTFRLRFLKKTLWMINRVSRYVFNKGKLATIPSIHFARWVFLDDHKRLIFISNYDGTSDQYLTDFVNKQPAPMSAIFCHMMDFPKTKWLVLEGARDMKGFVAWARKKQIPSQVWYSAYKDITVKNIIANTNVRMGLYGSISDKKAQQWLNLL</sequence>
<keyword evidence="1" id="KW-0812">Transmembrane</keyword>
<dbReference type="Proteomes" id="UP000321513">
    <property type="component" value="Unassembled WGS sequence"/>
</dbReference>
<dbReference type="AlphaFoldDB" id="A0A512BA78"/>
<dbReference type="OrthoDB" id="116741at2"/>
<gene>
    <name evidence="2" type="ORF">SAE01_13490</name>
</gene>
<keyword evidence="1" id="KW-1133">Transmembrane helix</keyword>
<evidence type="ECO:0000313" key="3">
    <source>
        <dbReference type="Proteomes" id="UP000321513"/>
    </source>
</evidence>